<gene>
    <name evidence="2" type="primary">Hypp4681</name>
    <name evidence="2" type="ORF">BLAG_LOCUS23547</name>
</gene>
<dbReference type="PANTHER" id="PTHR32037">
    <property type="entry name" value="TUMOR NECROSIS FACTOR RECEPTOR SUPERFAMILY MEMBER 12A"/>
    <property type="match status" value="1"/>
</dbReference>
<organism evidence="2 3">
    <name type="scientific">Branchiostoma lanceolatum</name>
    <name type="common">Common lancelet</name>
    <name type="synonym">Amphioxus lanceolatum</name>
    <dbReference type="NCBI Taxonomy" id="7740"/>
    <lineage>
        <taxon>Eukaryota</taxon>
        <taxon>Metazoa</taxon>
        <taxon>Chordata</taxon>
        <taxon>Cephalochordata</taxon>
        <taxon>Leptocardii</taxon>
        <taxon>Amphioxiformes</taxon>
        <taxon>Branchiostomatidae</taxon>
        <taxon>Branchiostoma</taxon>
    </lineage>
</organism>
<protein>
    <submittedName>
        <fullName evidence="2">Hypp4681 protein</fullName>
    </submittedName>
</protein>
<feature type="transmembrane region" description="Helical" evidence="1">
    <location>
        <begin position="129"/>
        <end position="150"/>
    </location>
</feature>
<accession>A0A8K0A905</accession>
<keyword evidence="1" id="KW-0812">Transmembrane</keyword>
<dbReference type="GO" id="GO:2001238">
    <property type="term" value="P:positive regulation of extrinsic apoptotic signaling pathway"/>
    <property type="evidence" value="ECO:0007669"/>
    <property type="project" value="TreeGrafter"/>
</dbReference>
<name>A0A8K0A905_BRALA</name>
<dbReference type="EMBL" id="OV696693">
    <property type="protein sequence ID" value="CAH1271560.1"/>
    <property type="molecule type" value="Genomic_DNA"/>
</dbReference>
<keyword evidence="1" id="KW-0472">Membrane</keyword>
<dbReference type="InterPro" id="IPR022316">
    <property type="entry name" value="TNFR_12"/>
</dbReference>
<evidence type="ECO:0000313" key="2">
    <source>
        <dbReference type="EMBL" id="CAH1271560.1"/>
    </source>
</evidence>
<dbReference type="PANTHER" id="PTHR32037:SF2">
    <property type="entry name" value="TUMOR NECROSIS FACTOR RECEPTOR SUPERFAMILY MEMBER 12A"/>
    <property type="match status" value="1"/>
</dbReference>
<dbReference type="Proteomes" id="UP000838412">
    <property type="component" value="Chromosome 8"/>
</dbReference>
<keyword evidence="3" id="KW-1185">Reference proteome</keyword>
<reference evidence="2" key="1">
    <citation type="submission" date="2022-01" db="EMBL/GenBank/DDBJ databases">
        <authorList>
            <person name="Braso-Vives M."/>
        </authorList>
    </citation>
    <scope>NUCLEOTIDE SEQUENCE</scope>
</reference>
<evidence type="ECO:0000256" key="1">
    <source>
        <dbReference type="SAM" id="Phobius"/>
    </source>
</evidence>
<dbReference type="Pfam" id="PF12191">
    <property type="entry name" value="stn_TNFRSF12A"/>
    <property type="match status" value="1"/>
</dbReference>
<dbReference type="OrthoDB" id="10403733at2759"/>
<dbReference type="GO" id="GO:0005886">
    <property type="term" value="C:plasma membrane"/>
    <property type="evidence" value="ECO:0007669"/>
    <property type="project" value="InterPro"/>
</dbReference>
<dbReference type="AlphaFoldDB" id="A0A8K0A905"/>
<sequence>MQFDMKTLDGANQNGTEAAIEQMWGCTKPRGGIEMGVDWCFPDLTSAHVHLQREYFCQFPRRNSKRFLSSKLKVTMSDSCPSGFAWDKVVEECLSCSLCKDFPATAICQQCSGTPGGDPDNGALPTGTIVGIVVSCVALVVFVAALFLVYRKYWKNRDVTTRPVQVDTDPEADSETQRL</sequence>
<proteinExistence type="predicted"/>
<dbReference type="Gene3D" id="4.10.400.20">
    <property type="match status" value="1"/>
</dbReference>
<keyword evidence="1" id="KW-1133">Transmembrane helix</keyword>
<evidence type="ECO:0000313" key="3">
    <source>
        <dbReference type="Proteomes" id="UP000838412"/>
    </source>
</evidence>